<dbReference type="Proteomes" id="UP000252040">
    <property type="component" value="Unplaced"/>
</dbReference>
<dbReference type="PANTHER" id="PTHR16001:SF6">
    <property type="entry name" value="ECTO-NOX DISULFIDE-THIOL EXCHANGER 1"/>
    <property type="match status" value="1"/>
</dbReference>
<dbReference type="SMART" id="SM00360">
    <property type="entry name" value="RRM"/>
    <property type="match status" value="1"/>
</dbReference>
<keyword evidence="9" id="KW-0186">Copper</keyword>
<dbReference type="GeneID" id="112406691"/>
<comment type="subcellular location">
    <subcellularLocation>
        <location evidence="2">Cell membrane</location>
    </subcellularLocation>
    <subcellularLocation>
        <location evidence="3">Secreted</location>
        <location evidence="3">Extracellular space</location>
    </subcellularLocation>
</comment>
<keyword evidence="4" id="KW-0813">Transport</keyword>
<evidence type="ECO:0000256" key="3">
    <source>
        <dbReference type="ARBA" id="ARBA00004239"/>
    </source>
</evidence>
<keyword evidence="11 16" id="KW-0175">Coiled coil</keyword>
<feature type="coiled-coil region" evidence="16">
    <location>
        <begin position="287"/>
        <end position="321"/>
    </location>
</feature>
<dbReference type="PROSITE" id="PS50102">
    <property type="entry name" value="RRM"/>
    <property type="match status" value="1"/>
</dbReference>
<evidence type="ECO:0000313" key="18">
    <source>
        <dbReference type="Proteomes" id="UP000252040"/>
    </source>
</evidence>
<dbReference type="SUPFAM" id="SSF54928">
    <property type="entry name" value="RNA-binding domain, RBD"/>
    <property type="match status" value="1"/>
</dbReference>
<dbReference type="GO" id="GO:0007624">
    <property type="term" value="P:ultradian rhythm"/>
    <property type="evidence" value="ECO:0007669"/>
    <property type="project" value="InterPro"/>
</dbReference>
<keyword evidence="6" id="KW-0964">Secreted</keyword>
<comment type="cofactor">
    <cofactor evidence="1">
        <name>Cu cation</name>
        <dbReference type="ChEBI" id="CHEBI:23378"/>
    </cofactor>
</comment>
<evidence type="ECO:0000256" key="7">
    <source>
        <dbReference type="ARBA" id="ARBA00022982"/>
    </source>
</evidence>
<evidence type="ECO:0000256" key="14">
    <source>
        <dbReference type="ARBA" id="ARBA00061134"/>
    </source>
</evidence>
<keyword evidence="7" id="KW-0249">Electron transport</keyword>
<evidence type="ECO:0000256" key="8">
    <source>
        <dbReference type="ARBA" id="ARBA00023002"/>
    </source>
</evidence>
<dbReference type="RefSeq" id="XP_024611412.1">
    <property type="nucleotide sequence ID" value="XM_024755644.1"/>
</dbReference>
<dbReference type="InterPro" id="IPR035979">
    <property type="entry name" value="RBD_domain_sf"/>
</dbReference>
<keyword evidence="12" id="KW-0090">Biological rhythms</keyword>
<dbReference type="GO" id="GO:0005576">
    <property type="term" value="C:extracellular region"/>
    <property type="evidence" value="ECO:0007669"/>
    <property type="project" value="UniProtKB-SubCell"/>
</dbReference>
<dbReference type="GO" id="GO:0009897">
    <property type="term" value="C:external side of plasma membrane"/>
    <property type="evidence" value="ECO:0007669"/>
    <property type="project" value="InterPro"/>
</dbReference>
<evidence type="ECO:0000256" key="11">
    <source>
        <dbReference type="ARBA" id="ARBA00023054"/>
    </source>
</evidence>
<keyword evidence="10" id="KW-0520">NAD</keyword>
<dbReference type="GO" id="GO:0003723">
    <property type="term" value="F:RNA binding"/>
    <property type="evidence" value="ECO:0007669"/>
    <property type="project" value="UniProtKB-UniRule"/>
</dbReference>
<dbReference type="FunFam" id="3.30.70.330:FF:000083">
    <property type="entry name" value="Putative ecto-NOX disulfide-thiol exchanger 1"/>
    <property type="match status" value="1"/>
</dbReference>
<dbReference type="GO" id="GO:0003954">
    <property type="term" value="F:NADH dehydrogenase activity"/>
    <property type="evidence" value="ECO:0007669"/>
    <property type="project" value="TreeGrafter"/>
</dbReference>
<evidence type="ECO:0000256" key="13">
    <source>
        <dbReference type="ARBA" id="ARBA00023136"/>
    </source>
</evidence>
<gene>
    <name evidence="19" type="primary">ENOX1</name>
</gene>
<evidence type="ECO:0000256" key="16">
    <source>
        <dbReference type="SAM" id="Coils"/>
    </source>
</evidence>
<evidence type="ECO:0000256" key="5">
    <source>
        <dbReference type="ARBA" id="ARBA00022475"/>
    </source>
</evidence>
<dbReference type="CDD" id="cd12228">
    <property type="entry name" value="RRM_ENOX"/>
    <property type="match status" value="1"/>
</dbReference>
<evidence type="ECO:0000256" key="9">
    <source>
        <dbReference type="ARBA" id="ARBA00023008"/>
    </source>
</evidence>
<accession>A0A341CBT3</accession>
<organism evidence="18 19">
    <name type="scientific">Neophocaena asiaeorientalis asiaeorientalis</name>
    <name type="common">Yangtze finless porpoise</name>
    <name type="synonym">Neophocaena phocaenoides subsp. asiaeorientalis</name>
    <dbReference type="NCBI Taxonomy" id="1706337"/>
    <lineage>
        <taxon>Eukaryota</taxon>
        <taxon>Metazoa</taxon>
        <taxon>Chordata</taxon>
        <taxon>Craniata</taxon>
        <taxon>Vertebrata</taxon>
        <taxon>Euteleostomi</taxon>
        <taxon>Mammalia</taxon>
        <taxon>Eutheria</taxon>
        <taxon>Laurasiatheria</taxon>
        <taxon>Artiodactyla</taxon>
        <taxon>Whippomorpha</taxon>
        <taxon>Cetacea</taxon>
        <taxon>Odontoceti</taxon>
        <taxon>Phocoenidae</taxon>
        <taxon>Neophocaena</taxon>
    </lineage>
</organism>
<dbReference type="InterPro" id="IPR012677">
    <property type="entry name" value="Nucleotide-bd_a/b_plait_sf"/>
</dbReference>
<evidence type="ECO:0000256" key="6">
    <source>
        <dbReference type="ARBA" id="ARBA00022525"/>
    </source>
</evidence>
<dbReference type="InterPro" id="IPR056611">
    <property type="entry name" value="ENOX1/2_dom"/>
</dbReference>
<keyword evidence="18" id="KW-1185">Reference proteome</keyword>
<reference evidence="19" key="1">
    <citation type="submission" date="2025-08" db="UniProtKB">
        <authorList>
            <consortium name="RefSeq"/>
        </authorList>
    </citation>
    <scope>IDENTIFICATION</scope>
    <source>
        <tissue evidence="19">Meat</tissue>
    </source>
</reference>
<evidence type="ECO:0000259" key="17">
    <source>
        <dbReference type="PROSITE" id="PS50102"/>
    </source>
</evidence>
<keyword evidence="8" id="KW-0560">Oxidoreductase</keyword>
<dbReference type="CTD" id="55068"/>
<protein>
    <submittedName>
        <fullName evidence="19">Ecto-NOX disulfide-thiol exchanger 1 isoform X3</fullName>
    </submittedName>
</protein>
<feature type="coiled-coil region" evidence="16">
    <location>
        <begin position="406"/>
        <end position="447"/>
    </location>
</feature>
<evidence type="ECO:0000256" key="15">
    <source>
        <dbReference type="PROSITE-ProRule" id="PRU00176"/>
    </source>
</evidence>
<evidence type="ECO:0000256" key="2">
    <source>
        <dbReference type="ARBA" id="ARBA00004236"/>
    </source>
</evidence>
<evidence type="ECO:0000256" key="10">
    <source>
        <dbReference type="ARBA" id="ARBA00023027"/>
    </source>
</evidence>
<keyword evidence="15" id="KW-0694">RNA-binding</keyword>
<dbReference type="InterPro" id="IPR038876">
    <property type="entry name" value="ENOX"/>
</dbReference>
<dbReference type="InterPro" id="IPR000504">
    <property type="entry name" value="RRM_dom"/>
</dbReference>
<evidence type="ECO:0000256" key="1">
    <source>
        <dbReference type="ARBA" id="ARBA00001935"/>
    </source>
</evidence>
<dbReference type="Pfam" id="PF23267">
    <property type="entry name" value="ENOX1"/>
    <property type="match status" value="1"/>
</dbReference>
<keyword evidence="13" id="KW-0472">Membrane</keyword>
<evidence type="ECO:0000256" key="12">
    <source>
        <dbReference type="ARBA" id="ARBA00023108"/>
    </source>
</evidence>
<dbReference type="Pfam" id="PF00076">
    <property type="entry name" value="RRM_1"/>
    <property type="match status" value="1"/>
</dbReference>
<name>A0A341CBT3_NEOAA</name>
<dbReference type="Gene3D" id="3.30.70.330">
    <property type="match status" value="1"/>
</dbReference>
<dbReference type="InterPro" id="IPR034140">
    <property type="entry name" value="ENOX_RRM"/>
</dbReference>
<evidence type="ECO:0000313" key="19">
    <source>
        <dbReference type="RefSeq" id="XP_024611412.1"/>
    </source>
</evidence>
<sequence>MMAAAADGLGSLAIDTTQLNMSVTDPTAWATAMNNLGMVPVGLPGQQLVSDSICVPGFDPGLNIMTGITPINPMIPGLGLVPPPPTEVAVVKEIIHCKSCTLFPQNPNLPPPSTRERPPGCKTVFVGGLPENATEEIIQEVFEQCGDITAIRKSKKNFCHIRFAEEFMVDKAIYLSGYRMRLGSSTDKKDSGRLHVDFAQARDDFYEWECKQRMRAREERHRRKLEEDRLRPPSPPPIMHYSEHEAALLAEKLKDDSKFSEAITVLLSWIERGEVNRRSANQFYSMVQSANSHVRRLMNEKATHEQEMEEAKENFKNALTGILTQFEQIVAVFNASTRQKAWDHFSKAQRKNIDIWRKHSEELRNAQSEQLMGIRREEEMEMSDDENCDSPTKKMRVDESALAAQAYALKEENDSLRWQLDAYRNEVELLKQEKEQLFRTEENLTKDQQVQFLQQTMQGMQQEINVLTVALVNQDRENNIEKRSQGLKSEKEALLIGIISTFLHVHPFGANIEYLWSYMQQLDSKISANEIEMLLMRLPRMFKQEFTGVGATLEKRWKLCAFEGIKTT</sequence>
<keyword evidence="5" id="KW-1003">Cell membrane</keyword>
<dbReference type="AlphaFoldDB" id="A0A341CBT3"/>
<feature type="domain" description="RRM" evidence="17">
    <location>
        <begin position="122"/>
        <end position="201"/>
    </location>
</feature>
<proteinExistence type="inferred from homology"/>
<evidence type="ECO:0000256" key="4">
    <source>
        <dbReference type="ARBA" id="ARBA00022448"/>
    </source>
</evidence>
<dbReference type="PANTHER" id="PTHR16001">
    <property type="entry name" value="ECTO-NOX DISULFIDE-THIOL EXCHANGER"/>
    <property type="match status" value="1"/>
</dbReference>
<dbReference type="GO" id="GO:0003756">
    <property type="term" value="F:protein disulfide isomerase activity"/>
    <property type="evidence" value="ECO:0007669"/>
    <property type="project" value="TreeGrafter"/>
</dbReference>
<comment type="similarity">
    <text evidence="14">Belongs to the ENOX family.</text>
</comment>